<feature type="transmembrane region" description="Helical" evidence="1">
    <location>
        <begin position="128"/>
        <end position="147"/>
    </location>
</feature>
<protein>
    <recommendedName>
        <fullName evidence="4">Transmembrane protein</fullName>
    </recommendedName>
</protein>
<accession>A0A1R3I6E8</accession>
<name>A0A1R3I6E8_COCAP</name>
<reference evidence="2 3" key="1">
    <citation type="submission" date="2013-09" db="EMBL/GenBank/DDBJ databases">
        <title>Corchorus capsularis genome sequencing.</title>
        <authorList>
            <person name="Alam M."/>
            <person name="Haque M.S."/>
            <person name="Islam M.S."/>
            <person name="Emdad E.M."/>
            <person name="Islam M.M."/>
            <person name="Ahmed B."/>
            <person name="Halim A."/>
            <person name="Hossen Q.M.M."/>
            <person name="Hossain M.Z."/>
            <person name="Ahmed R."/>
            <person name="Khan M.M."/>
            <person name="Islam R."/>
            <person name="Rashid M.M."/>
            <person name="Khan S.A."/>
            <person name="Rahman M.S."/>
            <person name="Alam M."/>
        </authorList>
    </citation>
    <scope>NUCLEOTIDE SEQUENCE [LARGE SCALE GENOMIC DNA]</scope>
    <source>
        <strain evidence="3">cv. CVL-1</strain>
        <tissue evidence="2">Whole seedling</tissue>
    </source>
</reference>
<dbReference type="PANTHER" id="PTHR36714">
    <property type="entry name" value="T23E23.1"/>
    <property type="match status" value="1"/>
</dbReference>
<dbReference type="Proteomes" id="UP000188268">
    <property type="component" value="Unassembled WGS sequence"/>
</dbReference>
<dbReference type="AlphaFoldDB" id="A0A1R3I6E8"/>
<keyword evidence="1" id="KW-1133">Transmembrane helix</keyword>
<dbReference type="PANTHER" id="PTHR36714:SF7">
    <property type="entry name" value="TRANSMEMBRANE PROTEIN"/>
    <property type="match status" value="1"/>
</dbReference>
<dbReference type="Gramene" id="OMO78185">
    <property type="protein sequence ID" value="OMO78185"/>
    <property type="gene ID" value="CCACVL1_14594"/>
</dbReference>
<evidence type="ECO:0008006" key="4">
    <source>
        <dbReference type="Google" id="ProtNLM"/>
    </source>
</evidence>
<dbReference type="EMBL" id="AWWV01010603">
    <property type="protein sequence ID" value="OMO78185.1"/>
    <property type="molecule type" value="Genomic_DNA"/>
</dbReference>
<evidence type="ECO:0000256" key="1">
    <source>
        <dbReference type="SAM" id="Phobius"/>
    </source>
</evidence>
<evidence type="ECO:0000313" key="3">
    <source>
        <dbReference type="Proteomes" id="UP000188268"/>
    </source>
</evidence>
<sequence length="208" mass="23811">MEMEIGLLTGKKKLGIFEILKQAILIPCKNINFIFFQERIAEKNDCKERIAEKNDCKERIAEDKADEETGERDESAVFRVACMALLVKYLEWTAIWNMSIVISILEGIHGADALGLSAYFCRGGERQSFLLMLVFFIWGVVLRLACFHGGCSNEKNWRFILQVSLICMGTVMKWVVCVIFFCHRKEQNEQKVDDEEAGEQGQVKALDI</sequence>
<organism evidence="2 3">
    <name type="scientific">Corchorus capsularis</name>
    <name type="common">Jute</name>
    <dbReference type="NCBI Taxonomy" id="210143"/>
    <lineage>
        <taxon>Eukaryota</taxon>
        <taxon>Viridiplantae</taxon>
        <taxon>Streptophyta</taxon>
        <taxon>Embryophyta</taxon>
        <taxon>Tracheophyta</taxon>
        <taxon>Spermatophyta</taxon>
        <taxon>Magnoliopsida</taxon>
        <taxon>eudicotyledons</taxon>
        <taxon>Gunneridae</taxon>
        <taxon>Pentapetalae</taxon>
        <taxon>rosids</taxon>
        <taxon>malvids</taxon>
        <taxon>Malvales</taxon>
        <taxon>Malvaceae</taxon>
        <taxon>Grewioideae</taxon>
        <taxon>Apeibeae</taxon>
        <taxon>Corchorus</taxon>
    </lineage>
</organism>
<gene>
    <name evidence="2" type="ORF">CCACVL1_14594</name>
</gene>
<keyword evidence="1" id="KW-0812">Transmembrane</keyword>
<feature type="transmembrane region" description="Helical" evidence="1">
    <location>
        <begin position="159"/>
        <end position="181"/>
    </location>
</feature>
<dbReference type="OMA" id="IFFQERI"/>
<comment type="caution">
    <text evidence="2">The sequence shown here is derived from an EMBL/GenBank/DDBJ whole genome shotgun (WGS) entry which is preliminary data.</text>
</comment>
<keyword evidence="3" id="KW-1185">Reference proteome</keyword>
<evidence type="ECO:0000313" key="2">
    <source>
        <dbReference type="EMBL" id="OMO78185.1"/>
    </source>
</evidence>
<proteinExistence type="predicted"/>
<dbReference type="OrthoDB" id="1095660at2759"/>
<keyword evidence="1" id="KW-0472">Membrane</keyword>